<comment type="caution">
    <text evidence="3">The sequence shown here is derived from an EMBL/GenBank/DDBJ whole genome shotgun (WGS) entry which is preliminary data.</text>
</comment>
<evidence type="ECO:0000256" key="1">
    <source>
        <dbReference type="SAM" id="Phobius"/>
    </source>
</evidence>
<proteinExistence type="predicted"/>
<evidence type="ECO:0000313" key="4">
    <source>
        <dbReference type="Proteomes" id="UP001416858"/>
    </source>
</evidence>
<keyword evidence="1" id="KW-1133">Transmembrane helix</keyword>
<reference evidence="3 4" key="1">
    <citation type="submission" date="2024-02" db="EMBL/GenBank/DDBJ databases">
        <title>Rhodopirellula caenicola NBRC 110016.</title>
        <authorList>
            <person name="Ichikawa N."/>
            <person name="Katano-Makiyama Y."/>
            <person name="Hidaka K."/>
        </authorList>
    </citation>
    <scope>NUCLEOTIDE SEQUENCE [LARGE SCALE GENOMIC DNA]</scope>
    <source>
        <strain evidence="3 4">NBRC 110016</strain>
    </source>
</reference>
<protein>
    <recommendedName>
        <fullName evidence="2">TadE-like domain-containing protein</fullName>
    </recommendedName>
</protein>
<evidence type="ECO:0000259" key="2">
    <source>
        <dbReference type="Pfam" id="PF07811"/>
    </source>
</evidence>
<accession>A0ABP9VXB7</accession>
<dbReference type="Proteomes" id="UP001416858">
    <property type="component" value="Unassembled WGS sequence"/>
</dbReference>
<dbReference type="EMBL" id="BAABRO010000009">
    <property type="protein sequence ID" value="GAA5508477.1"/>
    <property type="molecule type" value="Genomic_DNA"/>
</dbReference>
<sequence length="159" mass="17319">MTATNPCDRCTIEPRPVNETHSLVRTSGRRPSRRSRRAVAAVEFAVCLPILVLLVFGSIEASSFIFLKQALSVAAYEGAREAALSTSTASAAEDRAINILNARNVRGFAVRFPDRNPERASRGEEITVEIVAPTQPNSPLAGQFIANRDLIARVVMLKE</sequence>
<gene>
    <name evidence="3" type="ORF">Rcae01_03943</name>
</gene>
<feature type="domain" description="TadE-like" evidence="2">
    <location>
        <begin position="39"/>
        <end position="80"/>
    </location>
</feature>
<keyword evidence="1" id="KW-0812">Transmembrane</keyword>
<dbReference type="Pfam" id="PF07811">
    <property type="entry name" value="TadE"/>
    <property type="match status" value="1"/>
</dbReference>
<name>A0ABP9VXB7_9BACT</name>
<evidence type="ECO:0000313" key="3">
    <source>
        <dbReference type="EMBL" id="GAA5508477.1"/>
    </source>
</evidence>
<keyword evidence="1" id="KW-0472">Membrane</keyword>
<keyword evidence="4" id="KW-1185">Reference proteome</keyword>
<organism evidence="3 4">
    <name type="scientific">Novipirellula caenicola</name>
    <dbReference type="NCBI Taxonomy" id="1536901"/>
    <lineage>
        <taxon>Bacteria</taxon>
        <taxon>Pseudomonadati</taxon>
        <taxon>Planctomycetota</taxon>
        <taxon>Planctomycetia</taxon>
        <taxon>Pirellulales</taxon>
        <taxon>Pirellulaceae</taxon>
        <taxon>Novipirellula</taxon>
    </lineage>
</organism>
<feature type="transmembrane region" description="Helical" evidence="1">
    <location>
        <begin position="38"/>
        <end position="59"/>
    </location>
</feature>
<dbReference type="RefSeq" id="WP_345685252.1">
    <property type="nucleotide sequence ID" value="NZ_BAABRO010000009.1"/>
</dbReference>
<dbReference type="InterPro" id="IPR012495">
    <property type="entry name" value="TadE-like_dom"/>
</dbReference>